<feature type="domain" description="Thiamine pyrophosphate enzyme N-terminal TPP-binding" evidence="2">
    <location>
        <begin position="6"/>
        <end position="109"/>
    </location>
</feature>
<dbReference type="PANTHER" id="PTHR18968:SF133">
    <property type="entry name" value="BENZOYLFORMATE DECARBOXYLASE"/>
    <property type="match status" value="1"/>
</dbReference>
<keyword evidence="4" id="KW-1185">Reference proteome</keyword>
<dbReference type="Pfam" id="PF02776">
    <property type="entry name" value="TPP_enzyme_N"/>
    <property type="match status" value="1"/>
</dbReference>
<dbReference type="PANTHER" id="PTHR18968">
    <property type="entry name" value="THIAMINE PYROPHOSPHATE ENZYMES"/>
    <property type="match status" value="1"/>
</dbReference>
<dbReference type="Gene3D" id="3.40.50.970">
    <property type="match status" value="1"/>
</dbReference>
<dbReference type="GO" id="GO:0050660">
    <property type="term" value="F:flavin adenine dinucleotide binding"/>
    <property type="evidence" value="ECO:0007669"/>
    <property type="project" value="TreeGrafter"/>
</dbReference>
<name>A0A964UYC6_9ACTN</name>
<dbReference type="InterPro" id="IPR045229">
    <property type="entry name" value="TPP_enz"/>
</dbReference>
<dbReference type="Proteomes" id="UP000598297">
    <property type="component" value="Unassembled WGS sequence"/>
</dbReference>
<dbReference type="EMBL" id="JAAAHS010000615">
    <property type="protein sequence ID" value="NBE56851.1"/>
    <property type="molecule type" value="Genomic_DNA"/>
</dbReference>
<protein>
    <submittedName>
        <fullName evidence="3">Benzoylformate decarboxylase</fullName>
    </submittedName>
</protein>
<reference evidence="3" key="1">
    <citation type="submission" date="2020-01" db="EMBL/GenBank/DDBJ databases">
        <title>Whole-genome analyses of novel actinobacteria.</title>
        <authorList>
            <person name="Sahin N."/>
        </authorList>
    </citation>
    <scope>NUCLEOTIDE SEQUENCE</scope>
    <source>
        <strain evidence="3">YC537</strain>
    </source>
</reference>
<dbReference type="AlphaFoldDB" id="A0A964UYC6"/>
<evidence type="ECO:0000256" key="1">
    <source>
        <dbReference type="ARBA" id="ARBA00007812"/>
    </source>
</evidence>
<sequence>MIPVTTVRDAVFELCRRTGMTTVFGNPGSTELRMLRDWPAHFRYVLGLQESVAVGMAAGHALGTGRAALVSLHSAGGVGHSLGAVFNAYRDRVPVVIVAGQQSRSLLPLHPFLGADEPAEFPRPYVKWSRQPERAEDVPAALAEAHRVAMTHPRGPVFLSVPEDDWDAPCDLVAPRTVHGGFTADPAALAELAARLDGSARPALVVGPG</sequence>
<dbReference type="GO" id="GO:0030976">
    <property type="term" value="F:thiamine pyrophosphate binding"/>
    <property type="evidence" value="ECO:0007669"/>
    <property type="project" value="InterPro"/>
</dbReference>
<evidence type="ECO:0000259" key="2">
    <source>
        <dbReference type="Pfam" id="PF02776"/>
    </source>
</evidence>
<organism evidence="3 4">
    <name type="scientific">Streptomyces boluensis</name>
    <dbReference type="NCBI Taxonomy" id="1775135"/>
    <lineage>
        <taxon>Bacteria</taxon>
        <taxon>Bacillati</taxon>
        <taxon>Actinomycetota</taxon>
        <taxon>Actinomycetes</taxon>
        <taxon>Kitasatosporales</taxon>
        <taxon>Streptomycetaceae</taxon>
        <taxon>Streptomyces</taxon>
    </lineage>
</organism>
<dbReference type="GO" id="GO:0003984">
    <property type="term" value="F:acetolactate synthase activity"/>
    <property type="evidence" value="ECO:0007669"/>
    <property type="project" value="TreeGrafter"/>
</dbReference>
<feature type="non-terminal residue" evidence="3">
    <location>
        <position position="209"/>
    </location>
</feature>
<evidence type="ECO:0000313" key="4">
    <source>
        <dbReference type="Proteomes" id="UP000598297"/>
    </source>
</evidence>
<evidence type="ECO:0000313" key="3">
    <source>
        <dbReference type="EMBL" id="NBE56851.1"/>
    </source>
</evidence>
<dbReference type="GO" id="GO:0000287">
    <property type="term" value="F:magnesium ion binding"/>
    <property type="evidence" value="ECO:0007669"/>
    <property type="project" value="UniProtKB-ARBA"/>
</dbReference>
<dbReference type="SUPFAM" id="SSF52518">
    <property type="entry name" value="Thiamin diphosphate-binding fold (THDP-binding)"/>
    <property type="match status" value="1"/>
</dbReference>
<dbReference type="InterPro" id="IPR012001">
    <property type="entry name" value="Thiamin_PyroP_enz_TPP-bd_dom"/>
</dbReference>
<gene>
    <name evidence="3" type="ORF">GUY60_36630</name>
</gene>
<comment type="caution">
    <text evidence="3">The sequence shown here is derived from an EMBL/GenBank/DDBJ whole genome shotgun (WGS) entry which is preliminary data.</text>
</comment>
<dbReference type="InterPro" id="IPR029061">
    <property type="entry name" value="THDP-binding"/>
</dbReference>
<dbReference type="RefSeq" id="WP_246236119.1">
    <property type="nucleotide sequence ID" value="NZ_JAAAHS010000615.1"/>
</dbReference>
<proteinExistence type="inferred from homology"/>
<comment type="similarity">
    <text evidence="1">Belongs to the TPP enzyme family.</text>
</comment>
<accession>A0A964UYC6</accession>
<dbReference type="CDD" id="cd07035">
    <property type="entry name" value="TPP_PYR_POX_like"/>
    <property type="match status" value="1"/>
</dbReference>